<reference evidence="2 3" key="1">
    <citation type="journal article" date="2014" name="Int. J. Syst. Evol. Microbiol.">
        <title>Phylogenomics and the dynamic genome evolution of the genus Streptococcus.</title>
        <authorList>
            <consortium name="The Broad Institute Genome Sequencing Platform"/>
            <person name="Richards V.P."/>
            <person name="Palmer S.R."/>
            <person name="Pavinski Bitar P.D."/>
            <person name="Qin X."/>
            <person name="Weinstock G.M."/>
            <person name="Highlander S.K."/>
            <person name="Town C.D."/>
            <person name="Burne R.A."/>
            <person name="Stanhope M.J."/>
        </authorList>
    </citation>
    <scope>NUCLEOTIDE SEQUENCE [LARGE SCALE GENOMIC DNA]</scope>
    <source>
        <strain evidence="2 3">2285-97</strain>
    </source>
</reference>
<dbReference type="PANTHER" id="PTHR10438:SF468">
    <property type="entry name" value="THIOREDOXIN-1-RELATED"/>
    <property type="match status" value="1"/>
</dbReference>
<evidence type="ECO:0000313" key="3">
    <source>
        <dbReference type="Proteomes" id="UP000005388"/>
    </source>
</evidence>
<accession>G5KES3</accession>
<keyword evidence="3" id="KW-1185">Reference proteome</keyword>
<proteinExistence type="predicted"/>
<dbReference type="CDD" id="cd02947">
    <property type="entry name" value="TRX_family"/>
    <property type="match status" value="1"/>
</dbReference>
<dbReference type="PROSITE" id="PS51352">
    <property type="entry name" value="THIOREDOXIN_2"/>
    <property type="match status" value="1"/>
</dbReference>
<dbReference type="Proteomes" id="UP000005388">
    <property type="component" value="Unassembled WGS sequence"/>
</dbReference>
<organism evidence="2 3">
    <name type="scientific">Streptococcus urinalis 2285-97</name>
    <dbReference type="NCBI Taxonomy" id="764291"/>
    <lineage>
        <taxon>Bacteria</taxon>
        <taxon>Bacillati</taxon>
        <taxon>Bacillota</taxon>
        <taxon>Bacilli</taxon>
        <taxon>Lactobacillales</taxon>
        <taxon>Streptococcaceae</taxon>
        <taxon>Streptococcus</taxon>
    </lineage>
</organism>
<dbReference type="STRING" id="764291.STRUR_2132"/>
<dbReference type="InterPro" id="IPR036249">
    <property type="entry name" value="Thioredoxin-like_sf"/>
</dbReference>
<gene>
    <name evidence="2" type="ORF">STRUR_2132</name>
</gene>
<dbReference type="Gene3D" id="3.40.30.10">
    <property type="entry name" value="Glutaredoxin"/>
    <property type="match status" value="1"/>
</dbReference>
<feature type="domain" description="Thioredoxin" evidence="1">
    <location>
        <begin position="1"/>
        <end position="104"/>
    </location>
</feature>
<dbReference type="PANTHER" id="PTHR10438">
    <property type="entry name" value="THIOREDOXIN"/>
    <property type="match status" value="1"/>
</dbReference>
<evidence type="ECO:0000259" key="1">
    <source>
        <dbReference type="PROSITE" id="PS51352"/>
    </source>
</evidence>
<dbReference type="AlphaFoldDB" id="G5KES3"/>
<dbReference type="EMBL" id="AEUZ02000001">
    <property type="protein sequence ID" value="EHJ56947.1"/>
    <property type="molecule type" value="Genomic_DNA"/>
</dbReference>
<sequence length="104" mass="12229">MQTPKSYEELASLIEENGKKVLFFTADWCPDCQYIYLALPEIEEQYKDLTFIRVDRDDYMAIAQKWDIFGIPSFVVIEDGKELGRFVSKLRKTKSEITAFLDQF</sequence>
<dbReference type="SUPFAM" id="SSF52833">
    <property type="entry name" value="Thioredoxin-like"/>
    <property type="match status" value="1"/>
</dbReference>
<protein>
    <submittedName>
        <fullName evidence="2">Hydrogenase-1 expression protein HyaE</fullName>
    </submittedName>
</protein>
<comment type="caution">
    <text evidence="2">The sequence shown here is derived from an EMBL/GenBank/DDBJ whole genome shotgun (WGS) entry which is preliminary data.</text>
</comment>
<evidence type="ECO:0000313" key="2">
    <source>
        <dbReference type="EMBL" id="EHJ56947.1"/>
    </source>
</evidence>
<dbReference type="eggNOG" id="COG0526">
    <property type="taxonomic scope" value="Bacteria"/>
</dbReference>
<dbReference type="RefSeq" id="WP_006739683.1">
    <property type="nucleotide sequence ID" value="NZ_AEUZ02000001.1"/>
</dbReference>
<dbReference type="InterPro" id="IPR050620">
    <property type="entry name" value="Thioredoxin_H-type-like"/>
</dbReference>
<name>G5KES3_9STRE</name>
<dbReference type="InterPro" id="IPR013766">
    <property type="entry name" value="Thioredoxin_domain"/>
</dbReference>
<dbReference type="Pfam" id="PF00085">
    <property type="entry name" value="Thioredoxin"/>
    <property type="match status" value="1"/>
</dbReference>